<dbReference type="GO" id="GO:0020037">
    <property type="term" value="F:heme binding"/>
    <property type="evidence" value="ECO:0007669"/>
    <property type="project" value="InterPro"/>
</dbReference>
<dbReference type="STRING" id="77044.A0A1S8A9A4"/>
<dbReference type="InterPro" id="IPR001128">
    <property type="entry name" value="Cyt_P450"/>
</dbReference>
<dbReference type="InterPro" id="IPR036396">
    <property type="entry name" value="Cyt_P450_sf"/>
</dbReference>
<dbReference type="EMBL" id="DF977488">
    <property type="protein sequence ID" value="GAW26694.1"/>
    <property type="molecule type" value="Genomic_DNA"/>
</dbReference>
<dbReference type="Pfam" id="PF00067">
    <property type="entry name" value="p450"/>
    <property type="match status" value="1"/>
</dbReference>
<name>A0A1S8A9A4_ROSNE</name>
<evidence type="ECO:0000313" key="2">
    <source>
        <dbReference type="Proteomes" id="UP000054516"/>
    </source>
</evidence>
<dbReference type="GO" id="GO:0016705">
    <property type="term" value="F:oxidoreductase activity, acting on paired donors, with incorporation or reduction of molecular oxygen"/>
    <property type="evidence" value="ECO:0007669"/>
    <property type="project" value="InterPro"/>
</dbReference>
<evidence type="ECO:0000313" key="1">
    <source>
        <dbReference type="EMBL" id="GAW26694.1"/>
    </source>
</evidence>
<dbReference type="AlphaFoldDB" id="A0A1S8A9A4"/>
<reference evidence="1" key="1">
    <citation type="submission" date="2016-03" db="EMBL/GenBank/DDBJ databases">
        <title>Draft genome sequence of Rosellinia necatrix.</title>
        <authorList>
            <person name="Kanematsu S."/>
        </authorList>
    </citation>
    <scope>NUCLEOTIDE SEQUENCE [LARGE SCALE GENOMIC DNA]</scope>
    <source>
        <strain evidence="1">W97</strain>
    </source>
</reference>
<proteinExistence type="predicted"/>
<gene>
    <name evidence="1" type="ORF">SAMD00023353_4301140</name>
</gene>
<dbReference type="GO" id="GO:0004497">
    <property type="term" value="F:monooxygenase activity"/>
    <property type="evidence" value="ECO:0007669"/>
    <property type="project" value="InterPro"/>
</dbReference>
<dbReference type="OrthoDB" id="3945418at2759"/>
<accession>A0A1S8A9A4</accession>
<dbReference type="Gene3D" id="1.10.630.10">
    <property type="entry name" value="Cytochrome P450"/>
    <property type="match status" value="1"/>
</dbReference>
<protein>
    <submittedName>
        <fullName evidence="1">Putative cytochrome P450</fullName>
    </submittedName>
</protein>
<dbReference type="Proteomes" id="UP000054516">
    <property type="component" value="Unassembled WGS sequence"/>
</dbReference>
<dbReference type="GO" id="GO:0005506">
    <property type="term" value="F:iron ion binding"/>
    <property type="evidence" value="ECO:0007669"/>
    <property type="project" value="InterPro"/>
</dbReference>
<keyword evidence="2" id="KW-1185">Reference proteome</keyword>
<sequence length="84" mass="9649">MEAMCLSPAIATRSARIAQDKDLVYANWRVPDGTPVGMTIHLLLQNEQQYPEPKLFNPDRQMDPNHVSWAIDRCALWERKAQLS</sequence>
<dbReference type="SUPFAM" id="SSF48264">
    <property type="entry name" value="Cytochrome P450"/>
    <property type="match status" value="1"/>
</dbReference>
<organism evidence="1">
    <name type="scientific">Rosellinia necatrix</name>
    <name type="common">White root-rot fungus</name>
    <dbReference type="NCBI Taxonomy" id="77044"/>
    <lineage>
        <taxon>Eukaryota</taxon>
        <taxon>Fungi</taxon>
        <taxon>Dikarya</taxon>
        <taxon>Ascomycota</taxon>
        <taxon>Pezizomycotina</taxon>
        <taxon>Sordariomycetes</taxon>
        <taxon>Xylariomycetidae</taxon>
        <taxon>Xylariales</taxon>
        <taxon>Xylariaceae</taxon>
        <taxon>Rosellinia</taxon>
    </lineage>
</organism>